<evidence type="ECO:0000256" key="1">
    <source>
        <dbReference type="ARBA" id="ARBA00022679"/>
    </source>
</evidence>
<sequence>MEFVSFHTHTTYSYADGFGSVEEHVKRVASLGMRALALSEHGNVNSHAALERYCLEHGIKPIFGLEAYFGPVGDAKTRQKTHLTIFAMNEIGYGNLNRIVTQSYLDAYQWPTVSPESLKKHNEGLLVLSGCSDSLISCTLLGGKFLGPKRDDNLVVPDARSKADRRLQWFLDVFGPERFFLEVQRFPKLGRTCALNETFAQLGAEHGISLVATADVHYPFPTDNKMQAILHAARWKSSPDLQAETAWEYQANLSYPESDEEIINDLVSTGLTREQAELSVRQTSILAERCTVELPKARPLRVNLHGEENAESLLKKRINEGWKKRVSQRPDLAGRSKEYAARIRTELDVIGPKDFSDYFLATAELVSLAKQDNVTVGPGRGSAAGSLVCYILGITEIDPLHPTFQRMIFERFIDKNRSDMPDIDLDFDDELRWKIPAHARKIYGNENVANVANHITYKGKNTLNDIARAYGFAQKTFDAIAKRCPDRVETDTRLGNAILDVVTAYKHHPEISKLLDTYGDAIEEAIKLEGNQHSMGIHAGGFVIASDPIPEVCPIYTKYKGQGKKRELAQIIPYEKRDAEHLGMLKMDFLGLSTMGMIGKIRGWLQMPLDELYSLYYKDYSSGGKENERVLEEFRNDNLTGIFQYEGGTTREVVRNVRPDNFDELAACNALSRPGPLYGGQTRKYIAVKRGEEDWERVHPTGFDRHVEWTYGQIVYQEQIMWILRDLAGFSTERVLKVRKIIGKKLGEFQFAALWEEFRDGCGNNGVSEEAAERVWSAITTAAGYAFNTSHAYSYALVAWWSMYFKIHNTKEFFAGALAKNGDGKKEIPRRTYLLQDAIKNNVNISPFDPNVMGYTWTPATDSTRRIVPGFVQLPDCGATTASDIVAWRDTVRMPKTEWWHLINVKGIGESTIVKWVDFICQDDPLGIFKTHHQLQLFRKQVDNGEFDGTGLPDSVDFVYGEIPDQTAWVAWVGLVRNIAYKDLIEERRKKTGKSIEQIKADMEAEGQDPEQNKKATIYAYDEYDEMALRFSPYTYTQLAPRIEAITEDHHLVVVWGRTFEGRKGIQVRNLWVLDPE</sequence>
<dbReference type="GO" id="GO:0003887">
    <property type="term" value="F:DNA-directed DNA polymerase activity"/>
    <property type="evidence" value="ECO:0007669"/>
    <property type="project" value="UniProtKB-KW"/>
</dbReference>
<dbReference type="Pfam" id="PF07733">
    <property type="entry name" value="DNA_pol3_alpha"/>
    <property type="match status" value="1"/>
</dbReference>
<feature type="domain" description="Polymerase/histidinol phosphatase N-terminal" evidence="5">
    <location>
        <begin position="4"/>
        <end position="71"/>
    </location>
</feature>
<dbReference type="Pfam" id="PF02811">
    <property type="entry name" value="PHP"/>
    <property type="match status" value="1"/>
</dbReference>
<dbReference type="PANTHER" id="PTHR32294:SF0">
    <property type="entry name" value="DNA POLYMERASE III SUBUNIT ALPHA"/>
    <property type="match status" value="1"/>
</dbReference>
<dbReference type="NCBIfam" id="TIGR00594">
    <property type="entry name" value="polc"/>
    <property type="match status" value="1"/>
</dbReference>
<evidence type="ECO:0000256" key="3">
    <source>
        <dbReference type="ARBA" id="ARBA00022705"/>
    </source>
</evidence>
<keyword evidence="3" id="KW-0235">DNA replication</keyword>
<accession>A0A0K1LT91</accession>
<dbReference type="PANTHER" id="PTHR32294">
    <property type="entry name" value="DNA POLYMERASE III SUBUNIT ALPHA"/>
    <property type="match status" value="1"/>
</dbReference>
<gene>
    <name evidence="6" type="ORF">MADRUGA_89</name>
</gene>
<dbReference type="GO" id="GO:0006260">
    <property type="term" value="P:DNA replication"/>
    <property type="evidence" value="ECO:0007669"/>
    <property type="project" value="UniProtKB-KW"/>
</dbReference>
<dbReference type="Proteomes" id="UP000222075">
    <property type="component" value="Segment"/>
</dbReference>
<dbReference type="EMBL" id="KR997933">
    <property type="protein sequence ID" value="AKU45378.1"/>
    <property type="molecule type" value="Genomic_DNA"/>
</dbReference>
<dbReference type="Gene3D" id="3.20.20.140">
    <property type="entry name" value="Metal-dependent hydrolases"/>
    <property type="match status" value="1"/>
</dbReference>
<reference evidence="6 7" key="1">
    <citation type="journal article" date="2016" name="BMC Microbiol.">
        <title>Characterization of mycobacteria and mycobacteriophages isolated from compost at the Sao Paulo Zoo Park Foundation in Brazil and creation of the new mycobacteriophage Cluster U.</title>
        <authorList>
            <person name="Lima-Junior J.D."/>
            <person name="Viana-Niero C."/>
            <person name="Conde Oliveira D.V."/>
            <person name="Machado G.E."/>
            <person name="Rabello M.C."/>
            <person name="Martins-Junior J."/>
            <person name="Martins L.F."/>
            <person name="Digiampietri L.A."/>
            <person name="da Silva A.M."/>
            <person name="Setubal J.C."/>
            <person name="Russell D.A."/>
            <person name="Jacobs-Sera D."/>
            <person name="Pope W.H."/>
            <person name="Hatfull G.F."/>
            <person name="Leao S.C."/>
        </authorList>
    </citation>
    <scope>NUCLEOTIDE SEQUENCE [LARGE SCALE GENOMIC DNA]</scope>
</reference>
<evidence type="ECO:0000259" key="5">
    <source>
        <dbReference type="SMART" id="SM00481"/>
    </source>
</evidence>
<evidence type="ECO:0000256" key="4">
    <source>
        <dbReference type="ARBA" id="ARBA00022932"/>
    </source>
</evidence>
<dbReference type="SMART" id="SM00481">
    <property type="entry name" value="POLIIIAc"/>
    <property type="match status" value="1"/>
</dbReference>
<organism evidence="6 7">
    <name type="scientific">Mycobacterium phage Madruga</name>
    <dbReference type="NCBI Taxonomy" id="1675552"/>
    <lineage>
        <taxon>Viruses</taxon>
        <taxon>Duplodnaviria</taxon>
        <taxon>Heunggongvirae</taxon>
        <taxon>Uroviricota</taxon>
        <taxon>Caudoviricetes</taxon>
        <taxon>Patiencevirus</taxon>
        <taxon>Patiencevirus patience</taxon>
    </lineage>
</organism>
<dbReference type="InterPro" id="IPR011708">
    <property type="entry name" value="DNA_pol3_alpha_NTPase_dom"/>
</dbReference>
<dbReference type="SUPFAM" id="SSF89550">
    <property type="entry name" value="PHP domain-like"/>
    <property type="match status" value="1"/>
</dbReference>
<keyword evidence="4" id="KW-0239">DNA-directed DNA polymerase</keyword>
<evidence type="ECO:0000313" key="7">
    <source>
        <dbReference type="Proteomes" id="UP000222075"/>
    </source>
</evidence>
<proteinExistence type="predicted"/>
<evidence type="ECO:0000313" key="6">
    <source>
        <dbReference type="EMBL" id="AKU45378.1"/>
    </source>
</evidence>
<keyword evidence="2" id="KW-0548">Nucleotidyltransferase</keyword>
<dbReference type="InterPro" id="IPR003141">
    <property type="entry name" value="Pol/His_phosphatase_N"/>
</dbReference>
<dbReference type="GO" id="GO:0008408">
    <property type="term" value="F:3'-5' exonuclease activity"/>
    <property type="evidence" value="ECO:0007669"/>
    <property type="project" value="InterPro"/>
</dbReference>
<protein>
    <submittedName>
        <fullName evidence="6">DNA polymerase III</fullName>
    </submittedName>
</protein>
<name>A0A0K1LT91_9CAUD</name>
<dbReference type="InterPro" id="IPR004013">
    <property type="entry name" value="PHP_dom"/>
</dbReference>
<keyword evidence="1" id="KW-0808">Transferase</keyword>
<dbReference type="InterPro" id="IPR040982">
    <property type="entry name" value="DNA_pol3_finger"/>
</dbReference>
<dbReference type="InterPro" id="IPR016195">
    <property type="entry name" value="Pol/histidinol_Pase-like"/>
</dbReference>
<evidence type="ECO:0000256" key="2">
    <source>
        <dbReference type="ARBA" id="ARBA00022695"/>
    </source>
</evidence>
<dbReference type="InterPro" id="IPR004805">
    <property type="entry name" value="DnaE2/DnaE/PolC"/>
</dbReference>
<dbReference type="Pfam" id="PF17657">
    <property type="entry name" value="DNA_pol3_finger"/>
    <property type="match status" value="1"/>
</dbReference>